<dbReference type="OrthoDB" id="8684961at2"/>
<evidence type="ECO:0000313" key="1">
    <source>
        <dbReference type="EMBL" id="BBU67826.1"/>
    </source>
</evidence>
<reference evidence="2" key="1">
    <citation type="submission" date="2020-01" db="EMBL/GenBank/DDBJ databases">
        <title>Phosphoaccumulans saitamaens gen. nov., sp. nov., a polyphosphate accumulating bacterium isolated from surface river water.</title>
        <authorList>
            <person name="Watanabe K."/>
            <person name="Suda W."/>
        </authorList>
    </citation>
    <scope>NUCLEOTIDE SEQUENCE [LARGE SCALE GENOMIC DNA]</scope>
    <source>
        <strain evidence="2">ICHIAU1</strain>
    </source>
</reference>
<sequence length="361" mass="37846">MKHLFRLQKGAGVLPVALILLGGAALMLLFTQRNLLVDLRITKNGYAHRLAYTAADSGLVTVLTQLNDAIQRNQILTDRQAKGGYDTILQPVIQIPLGDQLNASVKIKGLSMGGPDIRLQLQSTGCVAGCAQGRATVSQTLAMRGGIHKIPYALLTARGEISATGPVSITNQTAAVRGMLLHAGKAVVVDEAVKRSTIPGSTPEAAVVMHDKALAQMTPDRFFESWFGADKKMIQSVATRIRCEGDCSGAVAAAGSRVIWLEGNARLTNGSLGTSNAPVVVIASGTLQVSGSVRITGVVYSMAPVTELGLMSGRLDGTLIAENNLLIQDGGALIYQPLALQAAQTRLGTFVPVPGSWSDGE</sequence>
<name>A0A679IEB4_9RHOO</name>
<protein>
    <submittedName>
        <fullName evidence="1">Uncharacterized protein</fullName>
    </submittedName>
</protein>
<keyword evidence="2" id="KW-1185">Reference proteome</keyword>
<organism evidence="1 2">
    <name type="scientific">Fluviibacter phosphoraccumulans</name>
    <dbReference type="NCBI Taxonomy" id="1751046"/>
    <lineage>
        <taxon>Bacteria</taxon>
        <taxon>Pseudomonadati</taxon>
        <taxon>Pseudomonadota</taxon>
        <taxon>Betaproteobacteria</taxon>
        <taxon>Rhodocyclales</taxon>
        <taxon>Fluviibacteraceae</taxon>
        <taxon>Fluviibacter</taxon>
    </lineage>
</organism>
<proteinExistence type="predicted"/>
<dbReference type="AlphaFoldDB" id="A0A679IEB4"/>
<dbReference type="RefSeq" id="WP_162049202.1">
    <property type="nucleotide sequence ID" value="NZ_AP019011.1"/>
</dbReference>
<evidence type="ECO:0000313" key="2">
    <source>
        <dbReference type="Proteomes" id="UP000463961"/>
    </source>
</evidence>
<dbReference type="Proteomes" id="UP000463961">
    <property type="component" value="Chromosome"/>
</dbReference>
<dbReference type="EMBL" id="AP022345">
    <property type="protein sequence ID" value="BBU67826.1"/>
    <property type="molecule type" value="Genomic_DNA"/>
</dbReference>
<accession>A0A679IEB4</accession>
<gene>
    <name evidence="1" type="ORF">ICHIAU1_01090</name>
</gene>